<dbReference type="EMBL" id="CAMGYJ010000004">
    <property type="protein sequence ID" value="CAI0399504.1"/>
    <property type="molecule type" value="Genomic_DNA"/>
</dbReference>
<feature type="non-terminal residue" evidence="2">
    <location>
        <position position="1"/>
    </location>
</feature>
<feature type="region of interest" description="Disordered" evidence="1">
    <location>
        <begin position="80"/>
        <end position="100"/>
    </location>
</feature>
<evidence type="ECO:0000256" key="1">
    <source>
        <dbReference type="SAM" id="MobiDB-lite"/>
    </source>
</evidence>
<name>A0AAV0IRS4_9ROSI</name>
<sequence length="100" mass="11049">ETGEQRVTSQSTIPRSPTAVWPKSVRRIVRRQPHLRGQASILIRHCFLLLSYIVGRTEAKESIVFAGLCLQRTAQGFDLSQGRPLSASNCSADTDNPSRA</sequence>
<feature type="compositionally biased region" description="Polar residues" evidence="1">
    <location>
        <begin position="86"/>
        <end position="100"/>
    </location>
</feature>
<evidence type="ECO:0000313" key="2">
    <source>
        <dbReference type="EMBL" id="CAI0399504.1"/>
    </source>
</evidence>
<gene>
    <name evidence="2" type="ORF">LITE_LOCUS10343</name>
</gene>
<dbReference type="Proteomes" id="UP001154282">
    <property type="component" value="Unassembled WGS sequence"/>
</dbReference>
<accession>A0AAV0IRS4</accession>
<dbReference type="AlphaFoldDB" id="A0AAV0IRS4"/>
<proteinExistence type="predicted"/>
<protein>
    <submittedName>
        <fullName evidence="2">Uncharacterized protein</fullName>
    </submittedName>
</protein>
<evidence type="ECO:0000313" key="3">
    <source>
        <dbReference type="Proteomes" id="UP001154282"/>
    </source>
</evidence>
<organism evidence="2 3">
    <name type="scientific">Linum tenue</name>
    <dbReference type="NCBI Taxonomy" id="586396"/>
    <lineage>
        <taxon>Eukaryota</taxon>
        <taxon>Viridiplantae</taxon>
        <taxon>Streptophyta</taxon>
        <taxon>Embryophyta</taxon>
        <taxon>Tracheophyta</taxon>
        <taxon>Spermatophyta</taxon>
        <taxon>Magnoliopsida</taxon>
        <taxon>eudicotyledons</taxon>
        <taxon>Gunneridae</taxon>
        <taxon>Pentapetalae</taxon>
        <taxon>rosids</taxon>
        <taxon>fabids</taxon>
        <taxon>Malpighiales</taxon>
        <taxon>Linaceae</taxon>
        <taxon>Linum</taxon>
    </lineage>
</organism>
<comment type="caution">
    <text evidence="2">The sequence shown here is derived from an EMBL/GenBank/DDBJ whole genome shotgun (WGS) entry which is preliminary data.</text>
</comment>
<reference evidence="2" key="1">
    <citation type="submission" date="2022-08" db="EMBL/GenBank/DDBJ databases">
        <authorList>
            <person name="Gutierrez-Valencia J."/>
        </authorList>
    </citation>
    <scope>NUCLEOTIDE SEQUENCE</scope>
</reference>
<keyword evidence="3" id="KW-1185">Reference proteome</keyword>